<dbReference type="InterPro" id="IPR058600">
    <property type="entry name" value="YhjD-like"/>
</dbReference>
<dbReference type="OrthoDB" id="2623349at2"/>
<keyword evidence="2" id="KW-1185">Reference proteome</keyword>
<protein>
    <submittedName>
        <fullName evidence="1">Uncharacterized protein</fullName>
    </submittedName>
</protein>
<comment type="caution">
    <text evidence="1">The sequence shown here is derived from an EMBL/GenBank/DDBJ whole genome shotgun (WGS) entry which is preliminary data.</text>
</comment>
<dbReference type="AlphaFoldDB" id="A0A229UMP0"/>
<name>A0A229UMP0_9BACL</name>
<reference evidence="1 2" key="1">
    <citation type="submission" date="2017-07" db="EMBL/GenBank/DDBJ databases">
        <title>Genome sequencing and assembly of Paenibacillus rigui.</title>
        <authorList>
            <person name="Mayilraj S."/>
        </authorList>
    </citation>
    <scope>NUCLEOTIDE SEQUENCE [LARGE SCALE GENOMIC DNA]</scope>
    <source>
        <strain evidence="1 2">JCM 16352</strain>
    </source>
</reference>
<organism evidence="1 2">
    <name type="scientific">Paenibacillus rigui</name>
    <dbReference type="NCBI Taxonomy" id="554312"/>
    <lineage>
        <taxon>Bacteria</taxon>
        <taxon>Bacillati</taxon>
        <taxon>Bacillota</taxon>
        <taxon>Bacilli</taxon>
        <taxon>Bacillales</taxon>
        <taxon>Paenibacillaceae</taxon>
        <taxon>Paenibacillus</taxon>
    </lineage>
</organism>
<sequence>MNSEKELTLIRDYITLPIAITIVNKNRIELKESQYTLRSLYAATATVIINKMRNDLETIRRQLNELHISVINTKEKKDEDSVYFPYLYRGQRCEFTLEREVAKQDIRTKLNNYINEVIKI</sequence>
<dbReference type="Pfam" id="PF26325">
    <property type="entry name" value="YhjD"/>
    <property type="match status" value="1"/>
</dbReference>
<gene>
    <name evidence="1" type="ORF">CF651_19140</name>
</gene>
<dbReference type="RefSeq" id="WP_094016479.1">
    <property type="nucleotide sequence ID" value="NZ_NMQW01000027.1"/>
</dbReference>
<evidence type="ECO:0000313" key="1">
    <source>
        <dbReference type="EMBL" id="OXM84623.1"/>
    </source>
</evidence>
<dbReference type="EMBL" id="NMQW01000027">
    <property type="protein sequence ID" value="OXM84623.1"/>
    <property type="molecule type" value="Genomic_DNA"/>
</dbReference>
<evidence type="ECO:0000313" key="2">
    <source>
        <dbReference type="Proteomes" id="UP000215509"/>
    </source>
</evidence>
<accession>A0A229UMP0</accession>
<proteinExistence type="predicted"/>
<dbReference type="Proteomes" id="UP000215509">
    <property type="component" value="Unassembled WGS sequence"/>
</dbReference>